<keyword evidence="1 2" id="KW-0728">SH3 domain</keyword>
<evidence type="ECO:0000313" key="5">
    <source>
        <dbReference type="Proteomes" id="UP000038040"/>
    </source>
</evidence>
<evidence type="ECO:0000256" key="1">
    <source>
        <dbReference type="ARBA" id="ARBA00022443"/>
    </source>
</evidence>
<dbReference type="GO" id="GO:0016477">
    <property type="term" value="P:cell migration"/>
    <property type="evidence" value="ECO:0007669"/>
    <property type="project" value="TreeGrafter"/>
</dbReference>
<dbReference type="Proteomes" id="UP000038040">
    <property type="component" value="Unplaced"/>
</dbReference>
<dbReference type="InterPro" id="IPR036028">
    <property type="entry name" value="SH3-like_dom_sf"/>
</dbReference>
<evidence type="ECO:0000313" key="7">
    <source>
        <dbReference type="WBParaSite" id="DME_0000437301-mRNA-1"/>
    </source>
</evidence>
<evidence type="ECO:0000313" key="4">
    <source>
        <dbReference type="EMBL" id="VDN58283.1"/>
    </source>
</evidence>
<name>A0A0N4UB14_DRAME</name>
<dbReference type="SMART" id="SM00326">
    <property type="entry name" value="SH3"/>
    <property type="match status" value="1"/>
</dbReference>
<evidence type="ECO:0000259" key="3">
    <source>
        <dbReference type="PROSITE" id="PS50002"/>
    </source>
</evidence>
<protein>
    <submittedName>
        <fullName evidence="7">SH3 domain-containing protein</fullName>
    </submittedName>
</protein>
<dbReference type="PANTHER" id="PTHR10654:SF18">
    <property type="entry name" value="IP17195P"/>
    <property type="match status" value="1"/>
</dbReference>
<dbReference type="Gene3D" id="2.30.30.40">
    <property type="entry name" value="SH3 Domains"/>
    <property type="match status" value="1"/>
</dbReference>
<reference evidence="7" key="1">
    <citation type="submission" date="2017-02" db="UniProtKB">
        <authorList>
            <consortium name="WormBaseParasite"/>
        </authorList>
    </citation>
    <scope>IDENTIFICATION</scope>
</reference>
<dbReference type="OrthoDB" id="435430at2759"/>
<sequence>MPRGTIKCATNCGIGVAIALYDNIAEWSNELDFKRNELLRVIDERPCFNSNKTDTGWWYCVNAKGKSGFAPANRLYLFHRFKKHNIEKISTTSCAILFIQKRENSL</sequence>
<accession>A0A0N4UB14</accession>
<feature type="domain" description="SH3" evidence="3">
    <location>
        <begin position="12"/>
        <end position="80"/>
    </location>
</feature>
<proteinExistence type="predicted"/>
<dbReference type="SUPFAM" id="SSF50044">
    <property type="entry name" value="SH3-domain"/>
    <property type="match status" value="1"/>
</dbReference>
<dbReference type="PANTHER" id="PTHR10654">
    <property type="entry name" value="CAS SCAFFOLDING PROTEIN"/>
    <property type="match status" value="1"/>
</dbReference>
<dbReference type="GO" id="GO:0007169">
    <property type="term" value="P:cell surface receptor protein tyrosine kinase signaling pathway"/>
    <property type="evidence" value="ECO:0007669"/>
    <property type="project" value="TreeGrafter"/>
</dbReference>
<dbReference type="EMBL" id="UYYG01001167">
    <property type="protein sequence ID" value="VDN58283.1"/>
    <property type="molecule type" value="Genomic_DNA"/>
</dbReference>
<evidence type="ECO:0000256" key="2">
    <source>
        <dbReference type="PROSITE-ProRule" id="PRU00192"/>
    </source>
</evidence>
<organism evidence="5 7">
    <name type="scientific">Dracunculus medinensis</name>
    <name type="common">Guinea worm</name>
    <dbReference type="NCBI Taxonomy" id="318479"/>
    <lineage>
        <taxon>Eukaryota</taxon>
        <taxon>Metazoa</taxon>
        <taxon>Ecdysozoa</taxon>
        <taxon>Nematoda</taxon>
        <taxon>Chromadorea</taxon>
        <taxon>Rhabditida</taxon>
        <taxon>Spirurina</taxon>
        <taxon>Dracunculoidea</taxon>
        <taxon>Dracunculidae</taxon>
        <taxon>Dracunculus</taxon>
    </lineage>
</organism>
<dbReference type="Pfam" id="PF14604">
    <property type="entry name" value="SH3_9"/>
    <property type="match status" value="1"/>
</dbReference>
<dbReference type="WBParaSite" id="DME_0000437301-mRNA-1">
    <property type="protein sequence ID" value="DME_0000437301-mRNA-1"/>
    <property type="gene ID" value="DME_0000437301"/>
</dbReference>
<dbReference type="AlphaFoldDB" id="A0A0N4UB14"/>
<dbReference type="PROSITE" id="PS50002">
    <property type="entry name" value="SH3"/>
    <property type="match status" value="1"/>
</dbReference>
<dbReference type="PRINTS" id="PR00452">
    <property type="entry name" value="SH3DOMAIN"/>
</dbReference>
<gene>
    <name evidence="4" type="ORF">DME_LOCUS8256</name>
</gene>
<dbReference type="GO" id="GO:0005737">
    <property type="term" value="C:cytoplasm"/>
    <property type="evidence" value="ECO:0007669"/>
    <property type="project" value="TreeGrafter"/>
</dbReference>
<dbReference type="InterPro" id="IPR037362">
    <property type="entry name" value="CAS_fam"/>
</dbReference>
<dbReference type="GO" id="GO:0005886">
    <property type="term" value="C:plasma membrane"/>
    <property type="evidence" value="ECO:0007669"/>
    <property type="project" value="TreeGrafter"/>
</dbReference>
<reference evidence="4 6" key="2">
    <citation type="submission" date="2018-11" db="EMBL/GenBank/DDBJ databases">
        <authorList>
            <consortium name="Pathogen Informatics"/>
        </authorList>
    </citation>
    <scope>NUCLEOTIDE SEQUENCE [LARGE SCALE GENOMIC DNA]</scope>
</reference>
<evidence type="ECO:0000313" key="6">
    <source>
        <dbReference type="Proteomes" id="UP000274756"/>
    </source>
</evidence>
<keyword evidence="6" id="KW-1185">Reference proteome</keyword>
<dbReference type="InterPro" id="IPR001452">
    <property type="entry name" value="SH3_domain"/>
</dbReference>
<dbReference type="Proteomes" id="UP000274756">
    <property type="component" value="Unassembled WGS sequence"/>
</dbReference>